<proteinExistence type="predicted"/>
<dbReference type="EMBL" id="BAABEY010000023">
    <property type="protein sequence ID" value="GAA4440049.1"/>
    <property type="molecule type" value="Genomic_DNA"/>
</dbReference>
<gene>
    <name evidence="1" type="ORF">GCM10023091_23120</name>
</gene>
<evidence type="ECO:0000313" key="1">
    <source>
        <dbReference type="EMBL" id="GAA4440049.1"/>
    </source>
</evidence>
<dbReference type="PANTHER" id="PTHR30565:SF9">
    <property type="entry name" value="PROTEIN YCIF"/>
    <property type="match status" value="1"/>
</dbReference>
<sequence>MKNNPLHKLFTDGLRDALWAEEHLHKSLSKMQAGATSKELSDVLETHRSETTGHVQKLKEVFESIGESPRAVKCEAMESLLQEATDLMDKYKEGSMVRDAALILGAQKIEHYEIASYGSLATFADLMGHKKAKSLLGEILEEEKAADEKLSRIAESFVNESALKE</sequence>
<dbReference type="Pfam" id="PF05974">
    <property type="entry name" value="DUF892"/>
    <property type="match status" value="1"/>
</dbReference>
<dbReference type="InterPro" id="IPR009078">
    <property type="entry name" value="Ferritin-like_SF"/>
</dbReference>
<accession>A0ABP8LZ87</accession>
<organism evidence="1 2">
    <name type="scientific">Ravibacter arvi</name>
    <dbReference type="NCBI Taxonomy" id="2051041"/>
    <lineage>
        <taxon>Bacteria</taxon>
        <taxon>Pseudomonadati</taxon>
        <taxon>Bacteroidota</taxon>
        <taxon>Cytophagia</taxon>
        <taxon>Cytophagales</taxon>
        <taxon>Spirosomataceae</taxon>
        <taxon>Ravibacter</taxon>
    </lineage>
</organism>
<reference evidence="2" key="1">
    <citation type="journal article" date="2019" name="Int. J. Syst. Evol. Microbiol.">
        <title>The Global Catalogue of Microorganisms (GCM) 10K type strain sequencing project: providing services to taxonomists for standard genome sequencing and annotation.</title>
        <authorList>
            <consortium name="The Broad Institute Genomics Platform"/>
            <consortium name="The Broad Institute Genome Sequencing Center for Infectious Disease"/>
            <person name="Wu L."/>
            <person name="Ma J."/>
        </authorList>
    </citation>
    <scope>NUCLEOTIDE SEQUENCE [LARGE SCALE GENOMIC DNA]</scope>
    <source>
        <strain evidence="2">JCM 31920</strain>
    </source>
</reference>
<dbReference type="InterPro" id="IPR010287">
    <property type="entry name" value="DUF892_YciF-like"/>
</dbReference>
<dbReference type="PANTHER" id="PTHR30565">
    <property type="entry name" value="PROTEIN YCIF"/>
    <property type="match status" value="1"/>
</dbReference>
<evidence type="ECO:0000313" key="2">
    <source>
        <dbReference type="Proteomes" id="UP001501508"/>
    </source>
</evidence>
<dbReference type="Gene3D" id="1.20.1260.10">
    <property type="match status" value="1"/>
</dbReference>
<dbReference type="InterPro" id="IPR047114">
    <property type="entry name" value="YciF"/>
</dbReference>
<dbReference type="Proteomes" id="UP001501508">
    <property type="component" value="Unassembled WGS sequence"/>
</dbReference>
<dbReference type="SUPFAM" id="SSF47240">
    <property type="entry name" value="Ferritin-like"/>
    <property type="match status" value="1"/>
</dbReference>
<dbReference type="CDD" id="cd07909">
    <property type="entry name" value="YciF"/>
    <property type="match status" value="1"/>
</dbReference>
<name>A0ABP8LZ87_9BACT</name>
<protein>
    <submittedName>
        <fullName evidence="1">Ferritin-like domain-containing protein</fullName>
    </submittedName>
</protein>
<dbReference type="InterPro" id="IPR012347">
    <property type="entry name" value="Ferritin-like"/>
</dbReference>
<comment type="caution">
    <text evidence="1">The sequence shown here is derived from an EMBL/GenBank/DDBJ whole genome shotgun (WGS) entry which is preliminary data.</text>
</comment>
<keyword evidence="2" id="KW-1185">Reference proteome</keyword>